<dbReference type="RefSeq" id="XP_006028820.1">
    <property type="nucleotide sequence ID" value="XM_006028758.3"/>
</dbReference>
<feature type="domain" description="Immunoglobulin" evidence="3">
    <location>
        <begin position="150"/>
        <end position="255"/>
    </location>
</feature>
<reference evidence="5" key="1">
    <citation type="submission" date="2025-08" db="UniProtKB">
        <authorList>
            <consortium name="RefSeq"/>
        </authorList>
    </citation>
    <scope>IDENTIFICATION</scope>
</reference>
<organism evidence="4 5">
    <name type="scientific">Alligator sinensis</name>
    <name type="common">Chinese alligator</name>
    <dbReference type="NCBI Taxonomy" id="38654"/>
    <lineage>
        <taxon>Eukaryota</taxon>
        <taxon>Metazoa</taxon>
        <taxon>Chordata</taxon>
        <taxon>Craniata</taxon>
        <taxon>Vertebrata</taxon>
        <taxon>Euteleostomi</taxon>
        <taxon>Archelosauria</taxon>
        <taxon>Archosauria</taxon>
        <taxon>Crocodylia</taxon>
        <taxon>Alligatoridae</taxon>
        <taxon>Alligatorinae</taxon>
        <taxon>Alligator</taxon>
    </lineage>
</organism>
<dbReference type="PANTHER" id="PTHR15343">
    <property type="entry name" value="CD7"/>
    <property type="match status" value="1"/>
</dbReference>
<dbReference type="InterPro" id="IPR003599">
    <property type="entry name" value="Ig_sub"/>
</dbReference>
<dbReference type="OrthoDB" id="9899013at2759"/>
<dbReference type="InterPro" id="IPR013783">
    <property type="entry name" value="Ig-like_fold"/>
</dbReference>
<proteinExistence type="predicted"/>
<dbReference type="STRING" id="38654.A0A1U7RT66"/>
<dbReference type="CTD" id="924"/>
<gene>
    <name evidence="5" type="primary">CD7</name>
</gene>
<feature type="signal peptide" evidence="2">
    <location>
        <begin position="1"/>
        <end position="19"/>
    </location>
</feature>
<dbReference type="PANTHER" id="PTHR15343:SF0">
    <property type="entry name" value="T-CELL ANTIGEN CD7"/>
    <property type="match status" value="1"/>
</dbReference>
<dbReference type="InterPro" id="IPR036179">
    <property type="entry name" value="Ig-like_dom_sf"/>
</dbReference>
<keyword evidence="1" id="KW-0812">Transmembrane</keyword>
<evidence type="ECO:0000256" key="1">
    <source>
        <dbReference type="SAM" id="Phobius"/>
    </source>
</evidence>
<evidence type="ECO:0000313" key="5">
    <source>
        <dbReference type="RefSeq" id="XP_006028820.1"/>
    </source>
</evidence>
<dbReference type="SMART" id="SM00409">
    <property type="entry name" value="IG"/>
    <property type="match status" value="2"/>
</dbReference>
<dbReference type="GO" id="GO:0016020">
    <property type="term" value="C:membrane"/>
    <property type="evidence" value="ECO:0007669"/>
    <property type="project" value="InterPro"/>
</dbReference>
<dbReference type="KEGG" id="asn:102377359"/>
<evidence type="ECO:0000256" key="2">
    <source>
        <dbReference type="SAM" id="SignalP"/>
    </source>
</evidence>
<feature type="transmembrane region" description="Helical" evidence="1">
    <location>
        <begin position="272"/>
        <end position="293"/>
    </location>
</feature>
<dbReference type="InParanoid" id="A0A1U7RT66"/>
<keyword evidence="1" id="KW-0472">Membrane</keyword>
<dbReference type="InterPro" id="IPR039090">
    <property type="entry name" value="CD7"/>
</dbReference>
<name>A0A1U7RT66_ALLSI</name>
<dbReference type="eggNOG" id="ENOG502SD5I">
    <property type="taxonomic scope" value="Eukaryota"/>
</dbReference>
<dbReference type="GO" id="GO:0038023">
    <property type="term" value="F:signaling receptor activity"/>
    <property type="evidence" value="ECO:0007669"/>
    <property type="project" value="InterPro"/>
</dbReference>
<dbReference type="AlphaFoldDB" id="A0A1U7RT66"/>
<keyword evidence="2" id="KW-0732">Signal</keyword>
<evidence type="ECO:0000313" key="4">
    <source>
        <dbReference type="Proteomes" id="UP000189705"/>
    </source>
</evidence>
<feature type="domain" description="Immunoglobulin" evidence="3">
    <location>
        <begin position="35"/>
        <end position="140"/>
    </location>
</feature>
<accession>A0A1U7RT66</accession>
<dbReference type="GeneID" id="102377359"/>
<dbReference type="Pfam" id="PF07686">
    <property type="entry name" value="V-set"/>
    <property type="match status" value="2"/>
</dbReference>
<dbReference type="Proteomes" id="UP000189705">
    <property type="component" value="Unplaced"/>
</dbReference>
<dbReference type="Gene3D" id="2.60.40.10">
    <property type="entry name" value="Immunoglobulins"/>
    <property type="match status" value="2"/>
</dbReference>
<dbReference type="GO" id="GO:0002250">
    <property type="term" value="P:adaptive immune response"/>
    <property type="evidence" value="ECO:0007669"/>
    <property type="project" value="InterPro"/>
</dbReference>
<sequence length="332" mass="37067">MVRISIVSFPFLSFRLLLCFPVQDDAKKAIIEQSPAFIRVPEGDSIKITCLLKTDGEEEGVYLMRLHAADNKVVYVPKDGNKNTFDNFVSRIETSGPTKNLTITLQQLRQNDSDLYYCLGLMHDANFQTGKGTGTLVIVTDHNKITEKLEAPISGQKGDSVNITCVTETKGKDVAVYLMRQYVDPKKVIYIPSNGNAIISSAFTNRIEYSGPPKNRTITLQELQQNDTDVYVCVSVVLTPNLYLVKEMSTIMVVTDVSHTQMKSAHCGLASWVPYVLVVSLVLTLTSLAGCILPRVNIKKYFQNEPNAVYEEMSSSHRHRVTAIDNPYDNCK</sequence>
<dbReference type="SUPFAM" id="SSF48726">
    <property type="entry name" value="Immunoglobulin"/>
    <property type="match status" value="2"/>
</dbReference>
<dbReference type="InterPro" id="IPR013106">
    <property type="entry name" value="Ig_V-set"/>
</dbReference>
<feature type="chain" id="PRO_5010565509" evidence="2">
    <location>
        <begin position="20"/>
        <end position="332"/>
    </location>
</feature>
<keyword evidence="4" id="KW-1185">Reference proteome</keyword>
<protein>
    <submittedName>
        <fullName evidence="5">T-cell antigen CD7</fullName>
    </submittedName>
</protein>
<evidence type="ECO:0000259" key="3">
    <source>
        <dbReference type="SMART" id="SM00409"/>
    </source>
</evidence>
<keyword evidence="1" id="KW-1133">Transmembrane helix</keyword>